<feature type="region of interest" description="Disordered" evidence="1">
    <location>
        <begin position="18"/>
        <end position="37"/>
    </location>
</feature>
<dbReference type="EMBL" id="JADBJN010000135">
    <property type="protein sequence ID" value="KAG5666105.1"/>
    <property type="molecule type" value="Genomic_DNA"/>
</dbReference>
<comment type="caution">
    <text evidence="2">The sequence shown here is derived from an EMBL/GenBank/DDBJ whole genome shotgun (WGS) entry which is preliminary data.</text>
</comment>
<gene>
    <name evidence="2" type="ORF">PVAND_017794</name>
</gene>
<evidence type="ECO:0000313" key="3">
    <source>
        <dbReference type="Proteomes" id="UP001107558"/>
    </source>
</evidence>
<organism evidence="2 3">
    <name type="scientific">Polypedilum vanderplanki</name>
    <name type="common">Sleeping chironomid midge</name>
    <dbReference type="NCBI Taxonomy" id="319348"/>
    <lineage>
        <taxon>Eukaryota</taxon>
        <taxon>Metazoa</taxon>
        <taxon>Ecdysozoa</taxon>
        <taxon>Arthropoda</taxon>
        <taxon>Hexapoda</taxon>
        <taxon>Insecta</taxon>
        <taxon>Pterygota</taxon>
        <taxon>Neoptera</taxon>
        <taxon>Endopterygota</taxon>
        <taxon>Diptera</taxon>
        <taxon>Nematocera</taxon>
        <taxon>Chironomoidea</taxon>
        <taxon>Chironomidae</taxon>
        <taxon>Chironominae</taxon>
        <taxon>Polypedilum</taxon>
        <taxon>Polypedilum</taxon>
    </lineage>
</organism>
<sequence length="195" mass="22549">MPEKGSRTRERVAMHIRNCENSTDEEKKMFPTPSKASISHTNTIIRVSAQGESSSTQSLQLDNNVADGSNKLLPNFIFKSGVSFRIVELDCFKDMFSVINPSLVNAIPNRKQLSIQLLDKEYDIIQEKLQLILANNKKFVIDFRWLGEYIRRSHCQLLYKNVLKLPTLFYNRSTPLVLHKQVKKLHDKSVLFLRL</sequence>
<dbReference type="AlphaFoldDB" id="A0A9J6B8B2"/>
<proteinExistence type="predicted"/>
<keyword evidence="3" id="KW-1185">Reference proteome</keyword>
<evidence type="ECO:0000256" key="1">
    <source>
        <dbReference type="SAM" id="MobiDB-lite"/>
    </source>
</evidence>
<protein>
    <submittedName>
        <fullName evidence="2">Uncharacterized protein</fullName>
    </submittedName>
</protein>
<name>A0A9J6B8B2_POLVA</name>
<accession>A0A9J6B8B2</accession>
<dbReference type="Proteomes" id="UP001107558">
    <property type="component" value="Unassembled WGS sequence"/>
</dbReference>
<reference evidence="2" key="1">
    <citation type="submission" date="2021-03" db="EMBL/GenBank/DDBJ databases">
        <title>Chromosome level genome of the anhydrobiotic midge Polypedilum vanderplanki.</title>
        <authorList>
            <person name="Yoshida Y."/>
            <person name="Kikawada T."/>
            <person name="Gusev O."/>
        </authorList>
    </citation>
    <scope>NUCLEOTIDE SEQUENCE</scope>
    <source>
        <strain evidence="2">NIAS01</strain>
        <tissue evidence="2">Whole body or cell culture</tissue>
    </source>
</reference>
<evidence type="ECO:0000313" key="2">
    <source>
        <dbReference type="EMBL" id="KAG5666105.1"/>
    </source>
</evidence>